<proteinExistence type="predicted"/>
<accession>A0A1R3GQT0</accession>
<comment type="caution">
    <text evidence="1">The sequence shown here is derived from an EMBL/GenBank/DDBJ whole genome shotgun (WGS) entry which is preliminary data.</text>
</comment>
<sequence>MAAEVVEEIIALDPTFFAQNPAFLFQHK</sequence>
<name>A0A1R3GQT0_COCAP</name>
<dbReference type="EMBL" id="AWWV01013700">
    <property type="protein sequence ID" value="OMO60432.1"/>
    <property type="molecule type" value="Genomic_DNA"/>
</dbReference>
<evidence type="ECO:0000313" key="1">
    <source>
        <dbReference type="EMBL" id="OMO60432.1"/>
    </source>
</evidence>
<gene>
    <name evidence="1" type="ORF">CCACVL1_24166</name>
</gene>
<keyword evidence="2" id="KW-1185">Reference proteome</keyword>
<dbReference type="Proteomes" id="UP000188268">
    <property type="component" value="Unassembled WGS sequence"/>
</dbReference>
<reference evidence="1 2" key="1">
    <citation type="submission" date="2013-09" db="EMBL/GenBank/DDBJ databases">
        <title>Corchorus capsularis genome sequencing.</title>
        <authorList>
            <person name="Alam M."/>
            <person name="Haque M.S."/>
            <person name="Islam M.S."/>
            <person name="Emdad E.M."/>
            <person name="Islam M.M."/>
            <person name="Ahmed B."/>
            <person name="Halim A."/>
            <person name="Hossen Q.M.M."/>
            <person name="Hossain M.Z."/>
            <person name="Ahmed R."/>
            <person name="Khan M.M."/>
            <person name="Islam R."/>
            <person name="Rashid M.M."/>
            <person name="Khan S.A."/>
            <person name="Rahman M.S."/>
            <person name="Alam M."/>
        </authorList>
    </citation>
    <scope>NUCLEOTIDE SEQUENCE [LARGE SCALE GENOMIC DNA]</scope>
    <source>
        <strain evidence="2">cv. CVL-1</strain>
        <tissue evidence="1">Whole seedling</tissue>
    </source>
</reference>
<organism evidence="1 2">
    <name type="scientific">Corchorus capsularis</name>
    <name type="common">Jute</name>
    <dbReference type="NCBI Taxonomy" id="210143"/>
    <lineage>
        <taxon>Eukaryota</taxon>
        <taxon>Viridiplantae</taxon>
        <taxon>Streptophyta</taxon>
        <taxon>Embryophyta</taxon>
        <taxon>Tracheophyta</taxon>
        <taxon>Spermatophyta</taxon>
        <taxon>Magnoliopsida</taxon>
        <taxon>eudicotyledons</taxon>
        <taxon>Gunneridae</taxon>
        <taxon>Pentapetalae</taxon>
        <taxon>rosids</taxon>
        <taxon>malvids</taxon>
        <taxon>Malvales</taxon>
        <taxon>Malvaceae</taxon>
        <taxon>Grewioideae</taxon>
        <taxon>Apeibeae</taxon>
        <taxon>Corchorus</taxon>
    </lineage>
</organism>
<dbReference type="Gramene" id="OMO60432">
    <property type="protein sequence ID" value="OMO60432"/>
    <property type="gene ID" value="CCACVL1_24166"/>
</dbReference>
<evidence type="ECO:0000313" key="2">
    <source>
        <dbReference type="Proteomes" id="UP000188268"/>
    </source>
</evidence>
<protein>
    <submittedName>
        <fullName evidence="1">Uncharacterized protein</fullName>
    </submittedName>
</protein>
<dbReference type="AlphaFoldDB" id="A0A1R3GQT0"/>